<dbReference type="AlphaFoldDB" id="A0A7Y9E2Q3"/>
<name>A0A7Y9E2Q3_9ACTN</name>
<keyword evidence="1" id="KW-0808">Transferase</keyword>
<proteinExistence type="predicted"/>
<accession>A0A7Y9E2Q3</accession>
<reference evidence="1 3" key="1">
    <citation type="submission" date="2020-07" db="EMBL/GenBank/DDBJ databases">
        <title>Sequencing the genomes of 1000 actinobacteria strains.</title>
        <authorList>
            <person name="Klenk H.-P."/>
        </authorList>
    </citation>
    <scope>NUCLEOTIDE SEQUENCE [LARGE SCALE GENOMIC DNA]</scope>
    <source>
        <strain evidence="1 3">DSM 21350</strain>
    </source>
</reference>
<evidence type="ECO:0000313" key="1">
    <source>
        <dbReference type="EMBL" id="NYD39927.1"/>
    </source>
</evidence>
<sequence>MSPEDRRYLDGLRDDLCARWGFTWRDVERAEQRRRLADLTAFVDATWAKFAASLASFREAFAAPTTTPRDTHEETR</sequence>
<dbReference type="Proteomes" id="UP000535511">
    <property type="component" value="Unassembled WGS sequence"/>
</dbReference>
<protein>
    <submittedName>
        <fullName evidence="1">Adenylylsulfate kinase-like enzyme</fullName>
    </submittedName>
</protein>
<gene>
    <name evidence="1" type="ORF">BJZ21_000010</name>
    <name evidence="2" type="ORF">BJZ21_004042</name>
</gene>
<keyword evidence="3" id="KW-1185">Reference proteome</keyword>
<evidence type="ECO:0000313" key="2">
    <source>
        <dbReference type="EMBL" id="NYD43959.1"/>
    </source>
</evidence>
<evidence type="ECO:0000313" key="3">
    <source>
        <dbReference type="Proteomes" id="UP000535511"/>
    </source>
</evidence>
<dbReference type="GO" id="GO:0016301">
    <property type="term" value="F:kinase activity"/>
    <property type="evidence" value="ECO:0007669"/>
    <property type="project" value="UniProtKB-KW"/>
</dbReference>
<keyword evidence="1" id="KW-0418">Kinase</keyword>
<organism evidence="1 3">
    <name type="scientific">Nocardioides panaciterrulae</name>
    <dbReference type="NCBI Taxonomy" id="661492"/>
    <lineage>
        <taxon>Bacteria</taxon>
        <taxon>Bacillati</taxon>
        <taxon>Actinomycetota</taxon>
        <taxon>Actinomycetes</taxon>
        <taxon>Propionibacteriales</taxon>
        <taxon>Nocardioidaceae</taxon>
        <taxon>Nocardioides</taxon>
    </lineage>
</organism>
<dbReference type="EMBL" id="JACCBG010000001">
    <property type="protein sequence ID" value="NYD39927.1"/>
    <property type="molecule type" value="Genomic_DNA"/>
</dbReference>
<dbReference type="RefSeq" id="WP_179661880.1">
    <property type="nucleotide sequence ID" value="NZ_JACCBG010000001.1"/>
</dbReference>
<comment type="caution">
    <text evidence="1">The sequence shown here is derived from an EMBL/GenBank/DDBJ whole genome shotgun (WGS) entry which is preliminary data.</text>
</comment>
<dbReference type="EMBL" id="JACCBG010000001">
    <property type="protein sequence ID" value="NYD43959.1"/>
    <property type="molecule type" value="Genomic_DNA"/>
</dbReference>